<comment type="caution">
    <text evidence="4">The sequence shown here is derived from an EMBL/GenBank/DDBJ whole genome shotgun (WGS) entry which is preliminary data.</text>
</comment>
<dbReference type="PANTHER" id="PTHR44591:SF3">
    <property type="entry name" value="RESPONSE REGULATORY DOMAIN-CONTAINING PROTEIN"/>
    <property type="match status" value="1"/>
</dbReference>
<proteinExistence type="predicted"/>
<evidence type="ECO:0000313" key="4">
    <source>
        <dbReference type="EMBL" id="MBR9971335.1"/>
    </source>
</evidence>
<reference evidence="4 5" key="1">
    <citation type="submission" date="2021-04" db="EMBL/GenBank/DDBJ databases">
        <title>Magnetospirillum sulfuroxidans sp. nov., a facultative chemolithoautotrophic sulfur-oxidizing alphaproteobacterium isolated from freshwater sediment and proposals for Paramagetospirillum gen. nov., and Magnetospirillaceae fam. nov.</title>
        <authorList>
            <person name="Koziaeva V."/>
            <person name="Geelhoed J.S."/>
            <person name="Sorokin D.Y."/>
            <person name="Grouzdev D.S."/>
        </authorList>
    </citation>
    <scope>NUCLEOTIDE SEQUENCE [LARGE SCALE GENOMIC DNA]</scope>
    <source>
        <strain evidence="4 5">J10</strain>
    </source>
</reference>
<dbReference type="InterPro" id="IPR050595">
    <property type="entry name" value="Bact_response_regulator"/>
</dbReference>
<dbReference type="Proteomes" id="UP000680714">
    <property type="component" value="Unassembled WGS sequence"/>
</dbReference>
<sequence length="153" mass="16423">MSTPPKLERFAADNLTILVVEDDDTTRSLLCRMLKTMGAAQILEAAHGGDGLRLAWEHKPTIAICDIEMAPVDGLSFLGGVRAALDPKVSALPVVMFTGSKDSAAMEKAKGLGVQGYLLKPFNPKGFATYMCDMVAKHYKADWRSAGTPPPSE</sequence>
<dbReference type="RefSeq" id="WP_211547014.1">
    <property type="nucleotide sequence ID" value="NZ_JAGTUF010000004.1"/>
</dbReference>
<accession>A0ABS5IA79</accession>
<feature type="modified residue" description="4-aspartylphosphate" evidence="2">
    <location>
        <position position="66"/>
    </location>
</feature>
<dbReference type="InterPro" id="IPR001789">
    <property type="entry name" value="Sig_transdc_resp-reg_receiver"/>
</dbReference>
<dbReference type="SMART" id="SM00448">
    <property type="entry name" value="REC"/>
    <property type="match status" value="1"/>
</dbReference>
<dbReference type="CDD" id="cd00156">
    <property type="entry name" value="REC"/>
    <property type="match status" value="1"/>
</dbReference>
<keyword evidence="5" id="KW-1185">Reference proteome</keyword>
<dbReference type="PROSITE" id="PS50110">
    <property type="entry name" value="RESPONSE_REGULATORY"/>
    <property type="match status" value="1"/>
</dbReference>
<name>A0ABS5IA79_9PROT</name>
<dbReference type="EMBL" id="JAGTUF010000004">
    <property type="protein sequence ID" value="MBR9971335.1"/>
    <property type="molecule type" value="Genomic_DNA"/>
</dbReference>
<keyword evidence="1 2" id="KW-0597">Phosphoprotein</keyword>
<evidence type="ECO:0000259" key="3">
    <source>
        <dbReference type="PROSITE" id="PS50110"/>
    </source>
</evidence>
<evidence type="ECO:0000256" key="1">
    <source>
        <dbReference type="ARBA" id="ARBA00022553"/>
    </source>
</evidence>
<evidence type="ECO:0000256" key="2">
    <source>
        <dbReference type="PROSITE-ProRule" id="PRU00169"/>
    </source>
</evidence>
<protein>
    <submittedName>
        <fullName evidence="4">Response regulator</fullName>
    </submittedName>
</protein>
<feature type="domain" description="Response regulatory" evidence="3">
    <location>
        <begin position="16"/>
        <end position="135"/>
    </location>
</feature>
<organism evidence="4 5">
    <name type="scientific">Magnetospirillum sulfuroxidans</name>
    <dbReference type="NCBI Taxonomy" id="611300"/>
    <lineage>
        <taxon>Bacteria</taxon>
        <taxon>Pseudomonadati</taxon>
        <taxon>Pseudomonadota</taxon>
        <taxon>Alphaproteobacteria</taxon>
        <taxon>Rhodospirillales</taxon>
        <taxon>Rhodospirillaceae</taxon>
        <taxon>Magnetospirillum</taxon>
    </lineage>
</organism>
<dbReference type="Gene3D" id="3.40.50.2300">
    <property type="match status" value="1"/>
</dbReference>
<evidence type="ECO:0000313" key="5">
    <source>
        <dbReference type="Proteomes" id="UP000680714"/>
    </source>
</evidence>
<dbReference type="Pfam" id="PF00072">
    <property type="entry name" value="Response_reg"/>
    <property type="match status" value="1"/>
</dbReference>
<dbReference type="SUPFAM" id="SSF52172">
    <property type="entry name" value="CheY-like"/>
    <property type="match status" value="1"/>
</dbReference>
<dbReference type="InterPro" id="IPR011006">
    <property type="entry name" value="CheY-like_superfamily"/>
</dbReference>
<gene>
    <name evidence="4" type="ORF">KEC16_06390</name>
</gene>
<dbReference type="PANTHER" id="PTHR44591">
    <property type="entry name" value="STRESS RESPONSE REGULATOR PROTEIN 1"/>
    <property type="match status" value="1"/>
</dbReference>